<dbReference type="eggNOG" id="KOG4379">
    <property type="taxonomic scope" value="Eukaryota"/>
</dbReference>
<dbReference type="PROSITE" id="PS51203">
    <property type="entry name" value="CS"/>
    <property type="match status" value="1"/>
</dbReference>
<evidence type="ECO:0000313" key="9">
    <source>
        <dbReference type="Proteomes" id="UP000009046"/>
    </source>
</evidence>
<dbReference type="RefSeq" id="XP_002427473.1">
    <property type="nucleotide sequence ID" value="XM_002427428.1"/>
</dbReference>
<reference evidence="8" key="3">
    <citation type="submission" date="2021-02" db="UniProtKB">
        <authorList>
            <consortium name="EnsemblMetazoa"/>
        </authorList>
    </citation>
    <scope>IDENTIFICATION</scope>
    <source>
        <strain evidence="8">USDA</strain>
    </source>
</reference>
<dbReference type="AlphaFoldDB" id="E0VMX9"/>
<dbReference type="InterPro" id="IPR008978">
    <property type="entry name" value="HSP20-like_chaperone"/>
</dbReference>
<dbReference type="FunCoup" id="E0VMX9">
    <property type="interactions" value="1603"/>
</dbReference>
<dbReference type="EMBL" id="AAZO01003726">
    <property type="status" value="NOT_ANNOTATED_CDS"/>
    <property type="molecule type" value="Genomic_DNA"/>
</dbReference>
<reference evidence="7" key="1">
    <citation type="submission" date="2007-04" db="EMBL/GenBank/DDBJ databases">
        <title>Annotation of Pediculus humanus corporis strain USDA.</title>
        <authorList>
            <person name="Kirkness E."/>
            <person name="Hannick L."/>
            <person name="Hass B."/>
            <person name="Bruggner R."/>
            <person name="Lawson D."/>
            <person name="Bidwell S."/>
            <person name="Joardar V."/>
            <person name="Caler E."/>
            <person name="Walenz B."/>
            <person name="Inman J."/>
            <person name="Schobel S."/>
            <person name="Galinsky K."/>
            <person name="Amedeo P."/>
            <person name="Strausberg R."/>
        </authorList>
    </citation>
    <scope>NUCLEOTIDE SEQUENCE</scope>
    <source>
        <strain evidence="7">USDA</strain>
    </source>
</reference>
<dbReference type="InParanoid" id="E0VMX9"/>
<proteinExistence type="predicted"/>
<dbReference type="Pfam" id="PF04969">
    <property type="entry name" value="CS"/>
    <property type="match status" value="1"/>
</dbReference>
<dbReference type="GO" id="GO:0005634">
    <property type="term" value="C:nucleus"/>
    <property type="evidence" value="ECO:0007669"/>
    <property type="project" value="UniProtKB-SubCell"/>
</dbReference>
<evidence type="ECO:0000259" key="6">
    <source>
        <dbReference type="PROSITE" id="PS51203"/>
    </source>
</evidence>
<dbReference type="InterPro" id="IPR037895">
    <property type="entry name" value="NUDCD1"/>
</dbReference>
<evidence type="ECO:0000256" key="2">
    <source>
        <dbReference type="ARBA" id="ARBA00004496"/>
    </source>
</evidence>
<dbReference type="KEGG" id="phu:Phum_PHUM321050"/>
<evidence type="ECO:0000313" key="8">
    <source>
        <dbReference type="EnsemblMetazoa" id="PHUM321050-PA"/>
    </source>
</evidence>
<dbReference type="EnsemblMetazoa" id="PHUM321050-RA">
    <property type="protein sequence ID" value="PHUM321050-PA"/>
    <property type="gene ID" value="PHUM321050"/>
</dbReference>
<dbReference type="SUPFAM" id="SSF49764">
    <property type="entry name" value="HSP20-like chaperones"/>
    <property type="match status" value="1"/>
</dbReference>
<evidence type="ECO:0000256" key="3">
    <source>
        <dbReference type="ARBA" id="ARBA00018915"/>
    </source>
</evidence>
<evidence type="ECO:0000256" key="1">
    <source>
        <dbReference type="ARBA" id="ARBA00004123"/>
    </source>
</evidence>
<reference evidence="7" key="2">
    <citation type="submission" date="2007-04" db="EMBL/GenBank/DDBJ databases">
        <title>The genome of the human body louse.</title>
        <authorList>
            <consortium name="The Human Body Louse Genome Consortium"/>
            <person name="Kirkness E."/>
            <person name="Walenz B."/>
            <person name="Hass B."/>
            <person name="Bruggner R."/>
            <person name="Strausberg R."/>
        </authorList>
    </citation>
    <scope>NUCLEOTIDE SEQUENCE</scope>
    <source>
        <strain evidence="7">USDA</strain>
    </source>
</reference>
<dbReference type="VEuPathDB" id="VectorBase:PHUM321050"/>
<sequence length="428" mass="49595">MSNYLFKDELPYLLVDSYLEVNDTKLLHLVLTQIEEKVPDDNDKKNKCMFCTTLKWITFNEDDSKLWVKKHTKILKIDGSVDYVAVEPSGKGIHIICDKLPRWVFNSENLELKEVENDKTNNSKKTYFWTQNTEEITVWLQFPDNVTKNDINIVITDTEIEINVKNESYVKGNFFRNIDNSLTSWSFEKNKLEILLTKQETGLMWSSFIMNNNDGEEILDPDTVSQIHEKLAHLCSEKEENFQGSLNGQHLEECDTLNNESSALIRLDSNTHEITHQISLSCSQWLFKINYDSTQTPAICCRNDVDACVWQLKEGNSSDKNWPYEHLGTFFAFGYVQASKTEKKFLASAPNLSYVVVCETSRHIYIYRQPSLLTSELKNRHTGQRIKKISKQQLVNLNVNQQVQGLYATNDILYVLLENSVMILIINE</sequence>
<dbReference type="Proteomes" id="UP000009046">
    <property type="component" value="Unassembled WGS sequence"/>
</dbReference>
<keyword evidence="5" id="KW-0539">Nucleus</keyword>
<dbReference type="InterPro" id="IPR007052">
    <property type="entry name" value="CS_dom"/>
</dbReference>
<dbReference type="CDD" id="cd06467">
    <property type="entry name" value="p23_NUDC_like"/>
    <property type="match status" value="1"/>
</dbReference>
<dbReference type="OrthoDB" id="428655at2759"/>
<gene>
    <name evidence="8" type="primary">8236116</name>
    <name evidence="7" type="ORF">Phum_PHUM321050</name>
</gene>
<evidence type="ECO:0000256" key="5">
    <source>
        <dbReference type="ARBA" id="ARBA00023242"/>
    </source>
</evidence>
<keyword evidence="9" id="KW-1185">Reference proteome</keyword>
<dbReference type="PANTHER" id="PTHR21664:SF1">
    <property type="entry name" value="NUDC DOMAIN-CONTAINING PROTEIN 1"/>
    <property type="match status" value="1"/>
</dbReference>
<keyword evidence="4" id="KW-0963">Cytoplasm</keyword>
<protein>
    <recommendedName>
        <fullName evidence="3">NudC domain-containing protein 1</fullName>
    </recommendedName>
</protein>
<dbReference type="OMA" id="YIYRQPS"/>
<evidence type="ECO:0000256" key="4">
    <source>
        <dbReference type="ARBA" id="ARBA00022490"/>
    </source>
</evidence>
<dbReference type="PANTHER" id="PTHR21664">
    <property type="entry name" value="CHRONIC MYELOGENOUS LEUKEMIA TUMOR ANTIGEN 66"/>
    <property type="match status" value="1"/>
</dbReference>
<dbReference type="Gene3D" id="2.60.40.790">
    <property type="match status" value="1"/>
</dbReference>
<evidence type="ECO:0000313" key="7">
    <source>
        <dbReference type="EMBL" id="EEB14735.1"/>
    </source>
</evidence>
<organism>
    <name type="scientific">Pediculus humanus subsp. corporis</name>
    <name type="common">Body louse</name>
    <dbReference type="NCBI Taxonomy" id="121224"/>
    <lineage>
        <taxon>Eukaryota</taxon>
        <taxon>Metazoa</taxon>
        <taxon>Ecdysozoa</taxon>
        <taxon>Arthropoda</taxon>
        <taxon>Hexapoda</taxon>
        <taxon>Insecta</taxon>
        <taxon>Pterygota</taxon>
        <taxon>Neoptera</taxon>
        <taxon>Paraneoptera</taxon>
        <taxon>Psocodea</taxon>
        <taxon>Troctomorpha</taxon>
        <taxon>Phthiraptera</taxon>
        <taxon>Anoplura</taxon>
        <taxon>Pediculidae</taxon>
        <taxon>Pediculus</taxon>
    </lineage>
</organism>
<dbReference type="GeneID" id="8236116"/>
<dbReference type="GO" id="GO:0005737">
    <property type="term" value="C:cytoplasm"/>
    <property type="evidence" value="ECO:0007669"/>
    <property type="project" value="UniProtKB-SubCell"/>
</dbReference>
<dbReference type="HOGENOM" id="CLU_021010_1_1_1"/>
<accession>E0VMX9</accession>
<dbReference type="CTD" id="8236116"/>
<comment type="subcellular location">
    <subcellularLocation>
        <location evidence="2">Cytoplasm</location>
    </subcellularLocation>
    <subcellularLocation>
        <location evidence="1">Nucleus</location>
    </subcellularLocation>
</comment>
<name>E0VMX9_PEDHC</name>
<feature type="domain" description="CS" evidence="6">
    <location>
        <begin position="122"/>
        <end position="209"/>
    </location>
</feature>
<dbReference type="EMBL" id="DS235328">
    <property type="protein sequence ID" value="EEB14735.1"/>
    <property type="molecule type" value="Genomic_DNA"/>
</dbReference>